<comment type="caution">
    <text evidence="1">The sequence shown here is derived from an EMBL/GenBank/DDBJ whole genome shotgun (WGS) entry which is preliminary data.</text>
</comment>
<organism evidence="1 2">
    <name type="scientific">candidate division WOR-3 bacterium 4484_100</name>
    <dbReference type="NCBI Taxonomy" id="1936077"/>
    <lineage>
        <taxon>Bacteria</taxon>
        <taxon>Bacteria division WOR-3</taxon>
    </lineage>
</organism>
<accession>A0A1V4QEB5</accession>
<evidence type="ECO:0008006" key="3">
    <source>
        <dbReference type="Google" id="ProtNLM"/>
    </source>
</evidence>
<protein>
    <recommendedName>
        <fullName evidence="3">PorV/PorQ family protein</fullName>
    </recommendedName>
</protein>
<evidence type="ECO:0000313" key="1">
    <source>
        <dbReference type="EMBL" id="OPX17693.1"/>
    </source>
</evidence>
<name>A0A1V4QEB5_UNCW3</name>
<dbReference type="AlphaFoldDB" id="A0A1V4QEB5"/>
<sequence length="277" mass="31044">MGAVVYFLFVNAGVTSLLMPPSPIGVNAGFSLARGDEALFYNPANFEVGSEYQVQCYYNQYFLSMNGVSFSVSRRIGRLNLGLGFVNFDYGDIEWHPPYPTEDSLTTYSANDFSMFLGCAVRFSRLGRVGVNLKYISENIYIYSDYGLALDLTFAYNNARSGVSFGISNFGTRLLINNDRVNLPARISLGGYYKFKDYLGGVDVFYLVNNGKFEFNTTLGASFYKIIELYLGINYREEFYPGFGFSIRSDYLKIKYGGSFFPMGLGMVNTIGIGFSF</sequence>
<evidence type="ECO:0000313" key="2">
    <source>
        <dbReference type="Proteomes" id="UP000191663"/>
    </source>
</evidence>
<gene>
    <name evidence="1" type="ORF">BXT86_05115</name>
</gene>
<proteinExistence type="predicted"/>
<dbReference type="EMBL" id="MUKB01000089">
    <property type="protein sequence ID" value="OPX17693.1"/>
    <property type="molecule type" value="Genomic_DNA"/>
</dbReference>
<reference evidence="2" key="1">
    <citation type="submission" date="2017-01" db="EMBL/GenBank/DDBJ databases">
        <title>Novel pathways for hydrocarbon cycling and metabolic interdependencies in hydrothermal sediment communities.</title>
        <authorList>
            <person name="Dombrowski N."/>
            <person name="Seitz K."/>
            <person name="Teske A."/>
            <person name="Baker B."/>
        </authorList>
    </citation>
    <scope>NUCLEOTIDE SEQUENCE [LARGE SCALE GENOMIC DNA]</scope>
</reference>
<dbReference type="Proteomes" id="UP000191663">
    <property type="component" value="Unassembled WGS sequence"/>
</dbReference>